<organism evidence="2 3">
    <name type="scientific">Pallidibacillus thermolactis</name>
    <dbReference type="NCBI Taxonomy" id="251051"/>
    <lineage>
        <taxon>Bacteria</taxon>
        <taxon>Bacillati</taxon>
        <taxon>Bacillota</taxon>
        <taxon>Bacilli</taxon>
        <taxon>Bacillales</taxon>
        <taxon>Bacillaceae</taxon>
        <taxon>Pallidibacillus</taxon>
    </lineage>
</organism>
<dbReference type="SMART" id="SM00317">
    <property type="entry name" value="SET"/>
    <property type="match status" value="1"/>
</dbReference>
<dbReference type="EMBL" id="JAOUSE010000005">
    <property type="protein sequence ID" value="MCU9593424.1"/>
    <property type="molecule type" value="Genomic_DNA"/>
</dbReference>
<accession>A0ABT2WCL5</accession>
<gene>
    <name evidence="2" type="ORF">OEV82_03005</name>
</gene>
<evidence type="ECO:0000259" key="1">
    <source>
        <dbReference type="PROSITE" id="PS50280"/>
    </source>
</evidence>
<dbReference type="InterPro" id="IPR001214">
    <property type="entry name" value="SET_dom"/>
</dbReference>
<reference evidence="2 3" key="1">
    <citation type="submission" date="2022-10" db="EMBL/GenBank/DDBJ databases">
        <title>Description of Fervidibacillus gen. nov. in the family Fervidibacillaceae fam. nov. with two species, Fervidibacillus albus sp. nov., and Fervidibacillus halotolerans sp. nov., isolated from tidal flat sediments.</title>
        <authorList>
            <person name="Kwon K.K."/>
            <person name="Yang S.-H."/>
        </authorList>
    </citation>
    <scope>NUCLEOTIDE SEQUENCE [LARGE SCALE GENOMIC DNA]</scope>
    <source>
        <strain evidence="2 3">DSM 23332</strain>
    </source>
</reference>
<dbReference type="Pfam" id="PF00856">
    <property type="entry name" value="SET"/>
    <property type="match status" value="1"/>
</dbReference>
<dbReference type="InterPro" id="IPR009207">
    <property type="entry name" value="SET7_MeTrfase"/>
</dbReference>
<evidence type="ECO:0000313" key="2">
    <source>
        <dbReference type="EMBL" id="MCU9593424.1"/>
    </source>
</evidence>
<comment type="caution">
    <text evidence="2">The sequence shown here is derived from an EMBL/GenBank/DDBJ whole genome shotgun (WGS) entry which is preliminary data.</text>
</comment>
<keyword evidence="3" id="KW-1185">Reference proteome</keyword>
<protein>
    <submittedName>
        <fullName evidence="2">SET domain-containing protein</fullName>
    </submittedName>
</protein>
<dbReference type="PIRSF" id="PIRSF022536">
    <property type="entry name" value="A612L_SET"/>
    <property type="match status" value="1"/>
</dbReference>
<dbReference type="Gene3D" id="2.170.270.10">
    <property type="entry name" value="SET domain"/>
    <property type="match status" value="1"/>
</dbReference>
<feature type="domain" description="SET" evidence="1">
    <location>
        <begin position="3"/>
        <end position="109"/>
    </location>
</feature>
<dbReference type="CDD" id="cd10540">
    <property type="entry name" value="SET_SpSet7-like"/>
    <property type="match status" value="1"/>
</dbReference>
<name>A0ABT2WCL5_9BACI</name>
<dbReference type="Proteomes" id="UP001208656">
    <property type="component" value="Unassembled WGS sequence"/>
</dbReference>
<sequence length="124" mass="14597">MLRPIVVKDTKKYGRGVFATRLIKKGELIESAPAIIIPMEEWENMKDSILSNYVFRWKKDKAIVLGYGLLYNHSYSPNAYYITNFDHYSIDFYARRDIHKGEEIKVNYNGDPLDQTPVWFDVIE</sequence>
<dbReference type="InterPro" id="IPR046341">
    <property type="entry name" value="SET_dom_sf"/>
</dbReference>
<dbReference type="PROSITE" id="PS50280">
    <property type="entry name" value="SET"/>
    <property type="match status" value="1"/>
</dbReference>
<evidence type="ECO:0000313" key="3">
    <source>
        <dbReference type="Proteomes" id="UP001208656"/>
    </source>
</evidence>
<proteinExistence type="predicted"/>
<dbReference type="SUPFAM" id="SSF82199">
    <property type="entry name" value="SET domain"/>
    <property type="match status" value="1"/>
</dbReference>